<dbReference type="PANTHER" id="PTHR24361:SF613">
    <property type="entry name" value="NUCLEAR RECEPTOR-BINDING PROTEIN-RELATED"/>
    <property type="match status" value="1"/>
</dbReference>
<dbReference type="Pfam" id="PF00069">
    <property type="entry name" value="Pkinase"/>
    <property type="match status" value="1"/>
</dbReference>
<name>A0ABS5PPH0_9FIRM</name>
<dbReference type="InterPro" id="IPR053235">
    <property type="entry name" value="Ser_Thr_kinase"/>
</dbReference>
<gene>
    <name evidence="2" type="ORF">KHM83_09705</name>
</gene>
<dbReference type="EMBL" id="JAHBCL010000015">
    <property type="protein sequence ID" value="MBS7526953.1"/>
    <property type="molecule type" value="Genomic_DNA"/>
</dbReference>
<evidence type="ECO:0000259" key="1">
    <source>
        <dbReference type="PROSITE" id="PS50011"/>
    </source>
</evidence>
<dbReference type="InterPro" id="IPR000719">
    <property type="entry name" value="Prot_kinase_dom"/>
</dbReference>
<keyword evidence="2" id="KW-0418">Kinase</keyword>
<dbReference type="Gene3D" id="1.10.510.10">
    <property type="entry name" value="Transferase(Phosphotransferase) domain 1"/>
    <property type="match status" value="1"/>
</dbReference>
<dbReference type="SMART" id="SM00220">
    <property type="entry name" value="S_TKc"/>
    <property type="match status" value="1"/>
</dbReference>
<protein>
    <submittedName>
        <fullName evidence="2">Protein kinase</fullName>
    </submittedName>
</protein>
<evidence type="ECO:0000313" key="3">
    <source>
        <dbReference type="Proteomes" id="UP000746471"/>
    </source>
</evidence>
<sequence>MIEVNAMTGAKRVKKTLPLHRGLEEVKNLKALNGIRGIPSLMDYQVGDGIMHLFLQYAEGVSLDRCQQPFDDLFKEGLRILSAVHDRHILHRDICPRHLIVDETGSLTFIDFGSATCQEAQDSIVGTIAYAAPEALFEPAKYNETSDIFAYVKTFYRCYENRLKSFKPDQLNVLSKALALNQADRYETAEDLNSAFNRCL</sequence>
<evidence type="ECO:0000313" key="2">
    <source>
        <dbReference type="EMBL" id="MBS7526953.1"/>
    </source>
</evidence>
<feature type="domain" description="Protein kinase" evidence="1">
    <location>
        <begin position="1"/>
        <end position="200"/>
    </location>
</feature>
<keyword evidence="3" id="KW-1185">Reference proteome</keyword>
<dbReference type="Proteomes" id="UP000746471">
    <property type="component" value="Unassembled WGS sequence"/>
</dbReference>
<dbReference type="RefSeq" id="WP_213236816.1">
    <property type="nucleotide sequence ID" value="NZ_JAHBCL010000015.1"/>
</dbReference>
<accession>A0ABS5PPH0</accession>
<reference evidence="2 3" key="1">
    <citation type="submission" date="2021-05" db="EMBL/GenBank/DDBJ databases">
        <title>Fusibacter ferrireducens sp. nov., an anaerobic, sulfur- and Fe-reducing bacterium isolated from the mangrove sediment.</title>
        <authorList>
            <person name="Qiu D."/>
        </authorList>
    </citation>
    <scope>NUCLEOTIDE SEQUENCE [LARGE SCALE GENOMIC DNA]</scope>
    <source>
        <strain evidence="2 3">DSM 12116</strain>
    </source>
</reference>
<dbReference type="InterPro" id="IPR011009">
    <property type="entry name" value="Kinase-like_dom_sf"/>
</dbReference>
<keyword evidence="2" id="KW-0808">Transferase</keyword>
<organism evidence="2 3">
    <name type="scientific">Fusibacter paucivorans</name>
    <dbReference type="NCBI Taxonomy" id="76009"/>
    <lineage>
        <taxon>Bacteria</taxon>
        <taxon>Bacillati</taxon>
        <taxon>Bacillota</taxon>
        <taxon>Clostridia</taxon>
        <taxon>Eubacteriales</taxon>
        <taxon>Eubacteriales Family XII. Incertae Sedis</taxon>
        <taxon>Fusibacter</taxon>
    </lineage>
</organism>
<dbReference type="PANTHER" id="PTHR24361">
    <property type="entry name" value="MITOGEN-ACTIVATED KINASE KINASE KINASE"/>
    <property type="match status" value="1"/>
</dbReference>
<dbReference type="PROSITE" id="PS50011">
    <property type="entry name" value="PROTEIN_KINASE_DOM"/>
    <property type="match status" value="1"/>
</dbReference>
<dbReference type="SUPFAM" id="SSF56112">
    <property type="entry name" value="Protein kinase-like (PK-like)"/>
    <property type="match status" value="1"/>
</dbReference>
<dbReference type="GO" id="GO:0016301">
    <property type="term" value="F:kinase activity"/>
    <property type="evidence" value="ECO:0007669"/>
    <property type="project" value="UniProtKB-KW"/>
</dbReference>
<proteinExistence type="predicted"/>
<comment type="caution">
    <text evidence="2">The sequence shown here is derived from an EMBL/GenBank/DDBJ whole genome shotgun (WGS) entry which is preliminary data.</text>
</comment>